<dbReference type="Pfam" id="PF00072">
    <property type="entry name" value="Response_reg"/>
    <property type="match status" value="1"/>
</dbReference>
<dbReference type="InterPro" id="IPR011006">
    <property type="entry name" value="CheY-like_superfamily"/>
</dbReference>
<protein>
    <submittedName>
        <fullName evidence="3">CheY-like receiver protein</fullName>
    </submittedName>
</protein>
<proteinExistence type="predicted"/>
<dbReference type="InterPro" id="IPR052893">
    <property type="entry name" value="TCS_response_regulator"/>
</dbReference>
<dbReference type="InterPro" id="IPR001789">
    <property type="entry name" value="Sig_transdc_resp-reg_receiver"/>
</dbReference>
<dbReference type="SMART" id="SM00448">
    <property type="entry name" value="REC"/>
    <property type="match status" value="1"/>
</dbReference>
<dbReference type="PROSITE" id="PS50110">
    <property type="entry name" value="RESPONSE_REGULATORY"/>
    <property type="match status" value="1"/>
</dbReference>
<evidence type="ECO:0000313" key="4">
    <source>
        <dbReference type="Proteomes" id="UP000005856"/>
    </source>
</evidence>
<dbReference type="Proteomes" id="UP000005856">
    <property type="component" value="Unassembled WGS sequence"/>
</dbReference>
<evidence type="ECO:0000259" key="2">
    <source>
        <dbReference type="PROSITE" id="PS50110"/>
    </source>
</evidence>
<dbReference type="GO" id="GO:0000160">
    <property type="term" value="P:phosphorelay signal transduction system"/>
    <property type="evidence" value="ECO:0007669"/>
    <property type="project" value="InterPro"/>
</dbReference>
<comment type="caution">
    <text evidence="3">The sequence shown here is derived from an EMBL/GenBank/DDBJ whole genome shotgun (WGS) entry which is preliminary data.</text>
</comment>
<evidence type="ECO:0000313" key="3">
    <source>
        <dbReference type="EMBL" id="EDM49156.1"/>
    </source>
</evidence>
<organism evidence="3 4">
    <name type="scientific">Marinobacter algicola DG893</name>
    <dbReference type="NCBI Taxonomy" id="443152"/>
    <lineage>
        <taxon>Bacteria</taxon>
        <taxon>Pseudomonadati</taxon>
        <taxon>Pseudomonadota</taxon>
        <taxon>Gammaproteobacteria</taxon>
        <taxon>Pseudomonadales</taxon>
        <taxon>Marinobacteraceae</taxon>
        <taxon>Marinobacter</taxon>
    </lineage>
</organism>
<dbReference type="STRING" id="443152.MDG893_07160"/>
<dbReference type="PANTHER" id="PTHR44520">
    <property type="entry name" value="RESPONSE REGULATOR RCP1-RELATED"/>
    <property type="match status" value="1"/>
</dbReference>
<keyword evidence="1" id="KW-0597">Phosphoprotein</keyword>
<keyword evidence="4" id="KW-1185">Reference proteome</keyword>
<dbReference type="EMBL" id="ABCP01000002">
    <property type="protein sequence ID" value="EDM49156.1"/>
    <property type="molecule type" value="Genomic_DNA"/>
</dbReference>
<accession>A6EVW9</accession>
<dbReference type="SUPFAM" id="SSF52172">
    <property type="entry name" value="CheY-like"/>
    <property type="match status" value="1"/>
</dbReference>
<dbReference type="CDD" id="cd17557">
    <property type="entry name" value="REC_Rcp-like"/>
    <property type="match status" value="1"/>
</dbReference>
<name>A6EVW9_9GAMM</name>
<reference evidence="3 4" key="1">
    <citation type="submission" date="2007-06" db="EMBL/GenBank/DDBJ databases">
        <authorList>
            <person name="Green D."/>
            <person name="Ferriera S."/>
            <person name="Johnson J."/>
            <person name="Kravitz S."/>
            <person name="Beeson K."/>
            <person name="Sutton G."/>
            <person name="Rogers Y.-H."/>
            <person name="Friedman R."/>
            <person name="Frazier M."/>
            <person name="Venter J.C."/>
        </authorList>
    </citation>
    <scope>NUCLEOTIDE SEQUENCE [LARGE SCALE GENOMIC DNA]</scope>
    <source>
        <strain evidence="3 4">DG893</strain>
    </source>
</reference>
<evidence type="ECO:0000256" key="1">
    <source>
        <dbReference type="PROSITE-ProRule" id="PRU00169"/>
    </source>
</evidence>
<gene>
    <name evidence="3" type="ORF">MDG893_07160</name>
</gene>
<feature type="modified residue" description="4-aspartylphosphate" evidence="1">
    <location>
        <position position="76"/>
    </location>
</feature>
<dbReference type="AlphaFoldDB" id="A6EVW9"/>
<sequence>MQFIERANKIMDGHSILVVEDNPDDQVLAVRALKSASENSPVIVKEDGQEALDFLFGNDARQPCKDLDSLGLVLLDVKLPKVSGLEVLKGIRSSPLTNWLPVVMVTSSDEPADLLNAYRLGANSFITKSINYREFTEQMKLLARYWLFVNKVPKAGAVRSF</sequence>
<dbReference type="Gene3D" id="3.40.50.2300">
    <property type="match status" value="1"/>
</dbReference>
<feature type="domain" description="Response regulatory" evidence="2">
    <location>
        <begin position="15"/>
        <end position="143"/>
    </location>
</feature>
<dbReference type="eggNOG" id="COG0745">
    <property type="taxonomic scope" value="Bacteria"/>
</dbReference>
<dbReference type="PANTHER" id="PTHR44520:SF1">
    <property type="entry name" value="TWO-COMPONENT SYSTEM REGULATORY PROTEIN"/>
    <property type="match status" value="1"/>
</dbReference>